<evidence type="ECO:0000313" key="4">
    <source>
        <dbReference type="EMBL" id="QJW84389.1"/>
    </source>
</evidence>
<dbReference type="EMBL" id="CP053418">
    <property type="protein sequence ID" value="QJW84389.1"/>
    <property type="molecule type" value="Genomic_DNA"/>
</dbReference>
<dbReference type="InterPro" id="IPR006076">
    <property type="entry name" value="FAD-dep_OxRdtase"/>
</dbReference>
<gene>
    <name evidence="4" type="ORF">HK414_13160</name>
</gene>
<organism evidence="4 5">
    <name type="scientific">Ramlibacter terrae</name>
    <dbReference type="NCBI Taxonomy" id="2732511"/>
    <lineage>
        <taxon>Bacteria</taxon>
        <taxon>Pseudomonadati</taxon>
        <taxon>Pseudomonadota</taxon>
        <taxon>Betaproteobacteria</taxon>
        <taxon>Burkholderiales</taxon>
        <taxon>Comamonadaceae</taxon>
        <taxon>Ramlibacter</taxon>
    </lineage>
</organism>
<proteinExistence type="predicted"/>
<accession>A0ABX6P2Q1</accession>
<dbReference type="InterPro" id="IPR029063">
    <property type="entry name" value="SAM-dependent_MTases_sf"/>
</dbReference>
<dbReference type="SUPFAM" id="SSF51905">
    <property type="entry name" value="FAD/NAD(P)-binding domain"/>
    <property type="match status" value="1"/>
</dbReference>
<dbReference type="Gene3D" id="3.40.50.150">
    <property type="entry name" value="Vaccinia Virus protein VP39"/>
    <property type="match status" value="1"/>
</dbReference>
<protein>
    <submittedName>
        <fullName evidence="4">FAD-dependent oxidoreductase</fullName>
    </submittedName>
</protein>
<keyword evidence="1" id="KW-0560">Oxidoreductase</keyword>
<reference evidence="4 5" key="1">
    <citation type="submission" date="2020-05" db="EMBL/GenBank/DDBJ databases">
        <title>Ramlibacter rhizophilus sp. nov., isolated from rhizosphere soil of national flower Mugunghwa from South Korea.</title>
        <authorList>
            <person name="Zheng-Fei Y."/>
            <person name="Huan T."/>
        </authorList>
    </citation>
    <scope>NUCLEOTIDE SEQUENCE [LARGE SCALE GENOMIC DNA]</scope>
    <source>
        <strain evidence="4 5">H242</strain>
    </source>
</reference>
<evidence type="ECO:0000313" key="5">
    <source>
        <dbReference type="Proteomes" id="UP000500826"/>
    </source>
</evidence>
<dbReference type="Gene3D" id="3.30.9.10">
    <property type="entry name" value="D-Amino Acid Oxidase, subunit A, domain 2"/>
    <property type="match status" value="1"/>
</dbReference>
<evidence type="ECO:0000259" key="3">
    <source>
        <dbReference type="Pfam" id="PF01266"/>
    </source>
</evidence>
<reference evidence="4 5" key="2">
    <citation type="submission" date="2020-05" db="EMBL/GenBank/DDBJ databases">
        <authorList>
            <person name="Khan S.A."/>
            <person name="Jeon C.O."/>
            <person name="Chun B.H."/>
        </authorList>
    </citation>
    <scope>NUCLEOTIDE SEQUENCE [LARGE SCALE GENOMIC DNA]</scope>
    <source>
        <strain evidence="4 5">H242</strain>
    </source>
</reference>
<keyword evidence="5" id="KW-1185">Reference proteome</keyword>
<dbReference type="Proteomes" id="UP000500826">
    <property type="component" value="Chromosome"/>
</dbReference>
<dbReference type="Pfam" id="PF01266">
    <property type="entry name" value="DAO"/>
    <property type="match status" value="1"/>
</dbReference>
<name>A0ABX6P2Q1_9BURK</name>
<sequence>MDHRPAWAARRQWRVLQGGWNAGAEFLLAWAHWRDDPQRPALLHYVAIDAAPRETERWSGLTPGFHRFSYEGGRVLLTLCVGERAAMLREQAFRADAILLDELTPTTLKALPRLCRRGTVLSCAGKVDLTLDELAGLGFVADDGFTARYAPSWKVKGLPDAERDPPLDAIVIGAGLAGAAVASSLARRGCTVQVLDAGAEPAGGASALPAGLVAPHQSPDDNLLSRLSRCGVRISVQECAQLLRAGTDWSLTGVLEHRGGDQRALPALGAALAPGRAKRRRRNEPPSMGPPVACHGRLGAAFSPGPGLAGDTGHPLSRCLPSAGGGARWRRLAGARRGRGTGARAGRRHCRGRRHARLAGGSRRGPSRARPVSGRSAGRRTRCPRRPSMATGTSFPTCRCRKDAHG</sequence>
<feature type="region of interest" description="Disordered" evidence="2">
    <location>
        <begin position="273"/>
        <end position="406"/>
    </location>
</feature>
<feature type="compositionally biased region" description="Basic residues" evidence="2">
    <location>
        <begin position="328"/>
        <end position="357"/>
    </location>
</feature>
<dbReference type="Gene3D" id="3.50.50.60">
    <property type="entry name" value="FAD/NAD(P)-binding domain"/>
    <property type="match status" value="1"/>
</dbReference>
<evidence type="ECO:0000256" key="1">
    <source>
        <dbReference type="ARBA" id="ARBA00023002"/>
    </source>
</evidence>
<dbReference type="InterPro" id="IPR036188">
    <property type="entry name" value="FAD/NAD-bd_sf"/>
</dbReference>
<feature type="domain" description="FAD dependent oxidoreductase" evidence="3">
    <location>
        <begin position="168"/>
        <end position="274"/>
    </location>
</feature>
<evidence type="ECO:0000256" key="2">
    <source>
        <dbReference type="SAM" id="MobiDB-lite"/>
    </source>
</evidence>